<dbReference type="InterPro" id="IPR003593">
    <property type="entry name" value="AAA+_ATPase"/>
</dbReference>
<keyword evidence="4 9" id="KW-0067">ATP-binding</keyword>
<evidence type="ECO:0000256" key="1">
    <source>
        <dbReference type="ARBA" id="ARBA00004651"/>
    </source>
</evidence>
<evidence type="ECO:0000256" key="3">
    <source>
        <dbReference type="ARBA" id="ARBA00022741"/>
    </source>
</evidence>
<feature type="transmembrane region" description="Helical" evidence="7">
    <location>
        <begin position="177"/>
        <end position="195"/>
    </location>
</feature>
<dbReference type="PANTHER" id="PTHR24221">
    <property type="entry name" value="ATP-BINDING CASSETTE SUB-FAMILY B"/>
    <property type="match status" value="1"/>
</dbReference>
<feature type="transmembrane region" description="Helical" evidence="7">
    <location>
        <begin position="31"/>
        <end position="52"/>
    </location>
</feature>
<keyword evidence="3" id="KW-0547">Nucleotide-binding</keyword>
<evidence type="ECO:0000256" key="7">
    <source>
        <dbReference type="SAM" id="Phobius"/>
    </source>
</evidence>
<dbReference type="RefSeq" id="WP_271712928.1">
    <property type="nucleotide sequence ID" value="NZ_AP024169.1"/>
</dbReference>
<protein>
    <submittedName>
        <fullName evidence="9">ABC transporter ATP-binding protein</fullName>
    </submittedName>
</protein>
<keyword evidence="10" id="KW-1185">Reference proteome</keyword>
<dbReference type="InterPro" id="IPR003439">
    <property type="entry name" value="ABC_transporter-like_ATP-bd"/>
</dbReference>
<feature type="transmembrane region" description="Helical" evidence="7">
    <location>
        <begin position="300"/>
        <end position="318"/>
    </location>
</feature>
<dbReference type="SUPFAM" id="SSF52540">
    <property type="entry name" value="P-loop containing nucleoside triphosphate hydrolases"/>
    <property type="match status" value="1"/>
</dbReference>
<keyword evidence="6 7" id="KW-0472">Membrane</keyword>
<dbReference type="Gene3D" id="1.20.1560.10">
    <property type="entry name" value="ABC transporter type 1, transmembrane domain"/>
    <property type="match status" value="1"/>
</dbReference>
<evidence type="ECO:0000256" key="2">
    <source>
        <dbReference type="ARBA" id="ARBA00022692"/>
    </source>
</evidence>
<dbReference type="Proteomes" id="UP000595897">
    <property type="component" value="Chromosome"/>
</dbReference>
<dbReference type="InterPro" id="IPR036640">
    <property type="entry name" value="ABC1_TM_sf"/>
</dbReference>
<comment type="subcellular location">
    <subcellularLocation>
        <location evidence="1">Cell membrane</location>
        <topology evidence="1">Multi-pass membrane protein</topology>
    </subcellularLocation>
</comment>
<evidence type="ECO:0000256" key="4">
    <source>
        <dbReference type="ARBA" id="ARBA00022840"/>
    </source>
</evidence>
<evidence type="ECO:0000313" key="10">
    <source>
        <dbReference type="Proteomes" id="UP000595897"/>
    </source>
</evidence>
<dbReference type="SUPFAM" id="SSF90123">
    <property type="entry name" value="ABC transporter transmembrane region"/>
    <property type="match status" value="1"/>
</dbReference>
<accession>A0A7R7IDR9</accession>
<feature type="transmembrane region" description="Helical" evidence="7">
    <location>
        <begin position="153"/>
        <end position="171"/>
    </location>
</feature>
<dbReference type="GO" id="GO:0034040">
    <property type="term" value="F:ATPase-coupled lipid transmembrane transporter activity"/>
    <property type="evidence" value="ECO:0007669"/>
    <property type="project" value="TreeGrafter"/>
</dbReference>
<dbReference type="GO" id="GO:0005524">
    <property type="term" value="F:ATP binding"/>
    <property type="evidence" value="ECO:0007669"/>
    <property type="project" value="UniProtKB-KW"/>
</dbReference>
<evidence type="ECO:0000256" key="6">
    <source>
        <dbReference type="ARBA" id="ARBA00023136"/>
    </source>
</evidence>
<reference evidence="9 10" key="1">
    <citation type="submission" date="2020-11" db="EMBL/GenBank/DDBJ databases">
        <title>Draft genome sequencing of a Lachnospiraceae strain isolated from anoxic soil subjected to BSD treatment.</title>
        <authorList>
            <person name="Uek A."/>
            <person name="Tonouchi A."/>
        </authorList>
    </citation>
    <scope>NUCLEOTIDE SEQUENCE [LARGE SCALE GENOMIC DNA]</scope>
    <source>
        <strain evidence="9 10">TB5</strain>
    </source>
</reference>
<dbReference type="EMBL" id="AP024169">
    <property type="protein sequence ID" value="BCN31837.1"/>
    <property type="molecule type" value="Genomic_DNA"/>
</dbReference>
<organism evidence="9 10">
    <name type="scientific">Anaeromicropila herbilytica</name>
    <dbReference type="NCBI Taxonomy" id="2785025"/>
    <lineage>
        <taxon>Bacteria</taxon>
        <taxon>Bacillati</taxon>
        <taxon>Bacillota</taxon>
        <taxon>Clostridia</taxon>
        <taxon>Lachnospirales</taxon>
        <taxon>Lachnospiraceae</taxon>
        <taxon>Anaeromicropila</taxon>
    </lineage>
</organism>
<dbReference type="Gene3D" id="3.40.50.300">
    <property type="entry name" value="P-loop containing nucleotide triphosphate hydrolases"/>
    <property type="match status" value="1"/>
</dbReference>
<evidence type="ECO:0000256" key="5">
    <source>
        <dbReference type="ARBA" id="ARBA00022989"/>
    </source>
</evidence>
<gene>
    <name evidence="9" type="ORF">bsdtb5_31320</name>
</gene>
<dbReference type="SMART" id="SM00382">
    <property type="entry name" value="AAA"/>
    <property type="match status" value="1"/>
</dbReference>
<dbReference type="InterPro" id="IPR039421">
    <property type="entry name" value="Type_1_exporter"/>
</dbReference>
<keyword evidence="2 7" id="KW-0812">Transmembrane</keyword>
<dbReference type="GO" id="GO:0016887">
    <property type="term" value="F:ATP hydrolysis activity"/>
    <property type="evidence" value="ECO:0007669"/>
    <property type="project" value="InterPro"/>
</dbReference>
<dbReference type="InterPro" id="IPR027417">
    <property type="entry name" value="P-loop_NTPase"/>
</dbReference>
<dbReference type="KEGG" id="ahb:bsdtb5_31320"/>
<dbReference type="Pfam" id="PF00005">
    <property type="entry name" value="ABC_tran"/>
    <property type="match status" value="1"/>
</dbReference>
<dbReference type="GO" id="GO:0005886">
    <property type="term" value="C:plasma membrane"/>
    <property type="evidence" value="ECO:0007669"/>
    <property type="project" value="UniProtKB-SubCell"/>
</dbReference>
<dbReference type="AlphaFoldDB" id="A0A7R7IDR9"/>
<feature type="domain" description="ABC transporter" evidence="8">
    <location>
        <begin position="363"/>
        <end position="631"/>
    </location>
</feature>
<proteinExistence type="predicted"/>
<sequence length="647" mass="74890">MLNREDIRKQYSIWSNLKGALADMKVMGCIYYIYLVLDIVTQIVIPFLLILIPAEVIRLLQSRISLSTLILDVFIWIGFILTLNLIRTYTHQEFEKMGVMISDIQYVRRLEKKVLSCDITQFEDSKERERLWEVIGSLDQWDGMNHYSGVKGLYLYGSALFINVGGFLLYACLAGRLHPMLFVVLLITSIINCYAKSRAIRYQFQHMKTFWDNSGKFWYLKRESINTEKAKDIRMYHLYNWFEKALGQNTKEATNIYNDVQKHHFYANLVMCFTSLIRDGISYGLLIYQLVQGNMDVPEFLVYIGVVAGFGTWINQIVENYTYLRKISDGISVFRDYIGDEEEHQKVNQEVEEKIIPESCHSIIFEDISFQYGEKMIFDHFSLTLHEGEKVALVGMNGAGKTTLMKLLCGLYPLSGGRILIDGVDIASMEKEEYYRYISILFQEVQVLPFSIGKNVSCTWTESEQMQMEEEKHSNRYSRAFAKVDSNDIHRNQYAEEKVVNCLKKAKLWEKVESLPKGVHTTLTQILDPAGIKLSGGETQRLMLARALYKDAPILILDEPTAALDPIAESELYEEYSSLCTNKISVFISHRLSSTRFCDRILFLEKGQIVEEGDHESLMKKNGKYADMYQIQSHYYQKEVEKNEAGI</sequence>
<keyword evidence="5 7" id="KW-1133">Transmembrane helix</keyword>
<dbReference type="PANTHER" id="PTHR24221:SF654">
    <property type="entry name" value="ATP-BINDING CASSETTE SUB-FAMILY B MEMBER 6"/>
    <property type="match status" value="1"/>
</dbReference>
<feature type="transmembrane region" description="Helical" evidence="7">
    <location>
        <begin position="64"/>
        <end position="86"/>
    </location>
</feature>
<feature type="transmembrane region" description="Helical" evidence="7">
    <location>
        <begin position="265"/>
        <end position="288"/>
    </location>
</feature>
<evidence type="ECO:0000259" key="8">
    <source>
        <dbReference type="PROSITE" id="PS50893"/>
    </source>
</evidence>
<evidence type="ECO:0000313" key="9">
    <source>
        <dbReference type="EMBL" id="BCN31837.1"/>
    </source>
</evidence>
<name>A0A7R7IDR9_9FIRM</name>
<dbReference type="PROSITE" id="PS50893">
    <property type="entry name" value="ABC_TRANSPORTER_2"/>
    <property type="match status" value="1"/>
</dbReference>